<feature type="coiled-coil region" evidence="1">
    <location>
        <begin position="14"/>
        <end position="62"/>
    </location>
</feature>
<evidence type="ECO:0000313" key="3">
    <source>
        <dbReference type="Proteomes" id="UP000580250"/>
    </source>
</evidence>
<name>A0A6V7X2T8_MELEN</name>
<keyword evidence="1" id="KW-0175">Coiled coil</keyword>
<reference evidence="2 3" key="1">
    <citation type="submission" date="2020-08" db="EMBL/GenBank/DDBJ databases">
        <authorList>
            <person name="Koutsovoulos G."/>
            <person name="Danchin GJ E."/>
        </authorList>
    </citation>
    <scope>NUCLEOTIDE SEQUENCE [LARGE SCALE GENOMIC DNA]</scope>
</reference>
<gene>
    <name evidence="2" type="ORF">MENT_LOCUS46563</name>
</gene>
<dbReference type="AlphaFoldDB" id="A0A6V7X2T8"/>
<organism evidence="2 3">
    <name type="scientific">Meloidogyne enterolobii</name>
    <name type="common">Root-knot nematode worm</name>
    <name type="synonym">Meloidogyne mayaguensis</name>
    <dbReference type="NCBI Taxonomy" id="390850"/>
    <lineage>
        <taxon>Eukaryota</taxon>
        <taxon>Metazoa</taxon>
        <taxon>Ecdysozoa</taxon>
        <taxon>Nematoda</taxon>
        <taxon>Chromadorea</taxon>
        <taxon>Rhabditida</taxon>
        <taxon>Tylenchina</taxon>
        <taxon>Tylenchomorpha</taxon>
        <taxon>Tylenchoidea</taxon>
        <taxon>Meloidogynidae</taxon>
        <taxon>Meloidogyninae</taxon>
        <taxon>Meloidogyne</taxon>
    </lineage>
</organism>
<sequence>MDSVQERRDLLKFLDVLSNRLIAMENMLQEMAESNARLHQRIDQLEEENRKLRKIIDDSGSSFWKDLWHGLKSLGASLVTGIVGGVVGKVVNGVKKLCG</sequence>
<accession>A0A6V7X2T8</accession>
<dbReference type="EMBL" id="CAJEWN010001043">
    <property type="protein sequence ID" value="CAD2193604.1"/>
    <property type="molecule type" value="Genomic_DNA"/>
</dbReference>
<dbReference type="Proteomes" id="UP000580250">
    <property type="component" value="Unassembled WGS sequence"/>
</dbReference>
<comment type="caution">
    <text evidence="2">The sequence shown here is derived from an EMBL/GenBank/DDBJ whole genome shotgun (WGS) entry which is preliminary data.</text>
</comment>
<protein>
    <submittedName>
        <fullName evidence="2">Uncharacterized protein</fullName>
    </submittedName>
</protein>
<evidence type="ECO:0000313" key="2">
    <source>
        <dbReference type="EMBL" id="CAD2193604.1"/>
    </source>
</evidence>
<evidence type="ECO:0000256" key="1">
    <source>
        <dbReference type="SAM" id="Coils"/>
    </source>
</evidence>
<proteinExistence type="predicted"/>